<dbReference type="Proteomes" id="UP000464178">
    <property type="component" value="Chromosome"/>
</dbReference>
<reference evidence="1 2" key="1">
    <citation type="submission" date="2019-05" db="EMBL/GenBank/DDBJ databases">
        <authorList>
            <consortium name="Science for Life Laboratories"/>
        </authorList>
    </citation>
    <scope>NUCLEOTIDE SEQUENCE [LARGE SCALE GENOMIC DNA]</scope>
    <source>
        <strain evidence="1">Soil9</strain>
    </source>
</reference>
<proteinExistence type="predicted"/>
<evidence type="ECO:0000313" key="1">
    <source>
        <dbReference type="EMBL" id="VTR98840.1"/>
    </source>
</evidence>
<protein>
    <submittedName>
        <fullName evidence="1">Uncharacterized protein</fullName>
    </submittedName>
</protein>
<organism evidence="1 2">
    <name type="scientific">Gemmata massiliana</name>
    <dbReference type="NCBI Taxonomy" id="1210884"/>
    <lineage>
        <taxon>Bacteria</taxon>
        <taxon>Pseudomonadati</taxon>
        <taxon>Planctomycetota</taxon>
        <taxon>Planctomycetia</taxon>
        <taxon>Gemmatales</taxon>
        <taxon>Gemmataceae</taxon>
        <taxon>Gemmata</taxon>
    </lineage>
</organism>
<dbReference type="EMBL" id="LR593886">
    <property type="protein sequence ID" value="VTR98840.1"/>
    <property type="molecule type" value="Genomic_DNA"/>
</dbReference>
<gene>
    <name evidence="1" type="ORF">SOIL9_01400</name>
</gene>
<name>A0A6P2DGL3_9BACT</name>
<dbReference type="KEGG" id="gms:SOIL9_01400"/>
<dbReference type="AlphaFoldDB" id="A0A6P2DGL3"/>
<evidence type="ECO:0000313" key="2">
    <source>
        <dbReference type="Proteomes" id="UP000464178"/>
    </source>
</evidence>
<sequence length="80" mass="8549">MTTVIDGIEFDLSLDVAAAVGERQVDVELAIKAMVEALWRPDGTSDERAMLLALRTLQGFVETTKAVTDAVLAIKGASEN</sequence>
<keyword evidence="2" id="KW-1185">Reference proteome</keyword>
<accession>A0A6P2DGL3</accession>
<dbReference type="RefSeq" id="WP_162671714.1">
    <property type="nucleotide sequence ID" value="NZ_LR593886.1"/>
</dbReference>